<accession>A0ACC6Q9B5</accession>
<protein>
    <submittedName>
        <fullName evidence="1">Uncharacterized protein</fullName>
    </submittedName>
</protein>
<proteinExistence type="predicted"/>
<dbReference type="EMBL" id="JBBKAI010000002">
    <property type="protein sequence ID" value="MEJ8655063.1"/>
    <property type="molecule type" value="Genomic_DNA"/>
</dbReference>
<reference evidence="1" key="1">
    <citation type="submission" date="2024-03" db="EMBL/GenBank/DDBJ databases">
        <title>Novel Streptomyces species of biotechnological and ecological value are a feature of Machair soil.</title>
        <authorList>
            <person name="Prole J.R."/>
            <person name="Goodfellow M."/>
            <person name="Allenby N."/>
            <person name="Ward A.C."/>
        </authorList>
    </citation>
    <scope>NUCLEOTIDE SEQUENCE</scope>
    <source>
        <strain evidence="1">MS1.AVA.4</strain>
    </source>
</reference>
<evidence type="ECO:0000313" key="1">
    <source>
        <dbReference type="EMBL" id="MEJ8655063.1"/>
    </source>
</evidence>
<gene>
    <name evidence="1" type="ORF">WKI58_00735</name>
</gene>
<dbReference type="Proteomes" id="UP001375539">
    <property type="component" value="Unassembled WGS sequence"/>
</dbReference>
<sequence>MSGFARDTKYYGDRLVYEPLESKWAGYHARHCGCGQDWITAHVVPAGFTVIPRGKSGYYGLVGPGLTEGVDESVLTTNALWEAVTGKPGTQTWYESVNVTCRSPEAEAARKAENERIYGPRRERAEKAKNELATAAQLKYLATLTEKVGKERFDAEFAEAVKGTGIEPRAPRERTATASKRLTKAVARKLISALVGA</sequence>
<comment type="caution">
    <text evidence="1">The sequence shown here is derived from an EMBL/GenBank/DDBJ whole genome shotgun (WGS) entry which is preliminary data.</text>
</comment>
<name>A0ACC6Q9B5_9ACTN</name>
<keyword evidence="2" id="KW-1185">Reference proteome</keyword>
<evidence type="ECO:0000313" key="2">
    <source>
        <dbReference type="Proteomes" id="UP001375539"/>
    </source>
</evidence>
<organism evidence="1 2">
    <name type="scientific">Streptomyces pratisoli</name>
    <dbReference type="NCBI Taxonomy" id="3139917"/>
    <lineage>
        <taxon>Bacteria</taxon>
        <taxon>Bacillati</taxon>
        <taxon>Actinomycetota</taxon>
        <taxon>Actinomycetes</taxon>
        <taxon>Kitasatosporales</taxon>
        <taxon>Streptomycetaceae</taxon>
        <taxon>Streptomyces</taxon>
    </lineage>
</organism>